<sequence>MADREGTIQRQGFIHLSGAASSRKEKKKQVKEERDRLKQAEKKKRRLEKALANAATIRSELEKKKQKRKEEEQRLDKEGAALAEAVALQVLVDEESDVPGMLKMKPSTGADTVLKESWSTGVDTVLKETCNSAMADMRGTGHGTLLELERRELGYENGPGCTESFRQIATRESAGSINHREMLWRNLWKQSDTSVEISRRAELESKLLFEWDKAGFYKKIIISNEEMARKGSDRAKVAEMAAGSAAAQAVAALRIAEEAKAEAEAAKKAAEVAMNEALDRNELQHKPHLIEHESMQGKSIEKERDELKARLESTERKLKEKTRQVSELQHDLEEVTQFLMEFKAMVQRSEESDAFCGESKWKSGNSSHDISTTESSGGTVDQ</sequence>
<protein>
    <submittedName>
        <fullName evidence="1">Uncharacterized protein</fullName>
    </submittedName>
</protein>
<proteinExistence type="predicted"/>
<dbReference type="EMBL" id="CM055093">
    <property type="protein sequence ID" value="KAJ7566181.1"/>
    <property type="molecule type" value="Genomic_DNA"/>
</dbReference>
<dbReference type="Proteomes" id="UP001162992">
    <property type="component" value="Chromosome 2"/>
</dbReference>
<evidence type="ECO:0000313" key="2">
    <source>
        <dbReference type="Proteomes" id="UP001162992"/>
    </source>
</evidence>
<organism evidence="1 2">
    <name type="scientific">Diphasiastrum complanatum</name>
    <name type="common">Issler's clubmoss</name>
    <name type="synonym">Lycopodium complanatum</name>
    <dbReference type="NCBI Taxonomy" id="34168"/>
    <lineage>
        <taxon>Eukaryota</taxon>
        <taxon>Viridiplantae</taxon>
        <taxon>Streptophyta</taxon>
        <taxon>Embryophyta</taxon>
        <taxon>Tracheophyta</taxon>
        <taxon>Lycopodiopsida</taxon>
        <taxon>Lycopodiales</taxon>
        <taxon>Lycopodiaceae</taxon>
        <taxon>Lycopodioideae</taxon>
        <taxon>Diphasiastrum</taxon>
    </lineage>
</organism>
<keyword evidence="2" id="KW-1185">Reference proteome</keyword>
<gene>
    <name evidence="1" type="ORF">O6H91_02G091500</name>
</gene>
<accession>A0ACC2EIE4</accession>
<reference evidence="2" key="1">
    <citation type="journal article" date="2024" name="Proc. Natl. Acad. Sci. U.S.A.">
        <title>Extraordinary preservation of gene collinearity over three hundred million years revealed in homosporous lycophytes.</title>
        <authorList>
            <person name="Li C."/>
            <person name="Wickell D."/>
            <person name="Kuo L.Y."/>
            <person name="Chen X."/>
            <person name="Nie B."/>
            <person name="Liao X."/>
            <person name="Peng D."/>
            <person name="Ji J."/>
            <person name="Jenkins J."/>
            <person name="Williams M."/>
            <person name="Shu S."/>
            <person name="Plott C."/>
            <person name="Barry K."/>
            <person name="Rajasekar S."/>
            <person name="Grimwood J."/>
            <person name="Han X."/>
            <person name="Sun S."/>
            <person name="Hou Z."/>
            <person name="He W."/>
            <person name="Dai G."/>
            <person name="Sun C."/>
            <person name="Schmutz J."/>
            <person name="Leebens-Mack J.H."/>
            <person name="Li F.W."/>
            <person name="Wang L."/>
        </authorList>
    </citation>
    <scope>NUCLEOTIDE SEQUENCE [LARGE SCALE GENOMIC DNA]</scope>
    <source>
        <strain evidence="2">cv. PW_Plant_1</strain>
    </source>
</reference>
<comment type="caution">
    <text evidence="1">The sequence shown here is derived from an EMBL/GenBank/DDBJ whole genome shotgun (WGS) entry which is preliminary data.</text>
</comment>
<evidence type="ECO:0000313" key="1">
    <source>
        <dbReference type="EMBL" id="KAJ7566181.1"/>
    </source>
</evidence>
<name>A0ACC2EIE4_DIPCM</name>